<reference evidence="3" key="1">
    <citation type="submission" date="2011-03" db="EMBL/GenBank/DDBJ databases">
        <title>The Genome Sequence of Nematocida sp1 strain ERTm2.</title>
        <authorList>
            <consortium name="The Broad Institute Genome Sequencing Platform"/>
            <consortium name="The Broad Institute Genome Sequencing Center for Infectious Disease"/>
            <person name="Cuomo C."/>
            <person name="Troemel E."/>
            <person name="Young S.K."/>
            <person name="Zeng Q."/>
            <person name="Gargeya S."/>
            <person name="Fitzgerald M."/>
            <person name="Haas B."/>
            <person name="Abouelleil A."/>
            <person name="Alvarado L."/>
            <person name="Arachchi H.M."/>
            <person name="Berlin A."/>
            <person name="Brown A."/>
            <person name="Chapman S.B."/>
            <person name="Chen Z."/>
            <person name="Dunbar C."/>
            <person name="Freedman E."/>
            <person name="Gearin G."/>
            <person name="Gellesch M."/>
            <person name="Goldberg J."/>
            <person name="Griggs A."/>
            <person name="Gujja S."/>
            <person name="Heilman E.R."/>
            <person name="Heiman D."/>
            <person name="Howarth C."/>
            <person name="Larson L."/>
            <person name="Lui A."/>
            <person name="MacDonald P.J.P."/>
            <person name="Mehta T."/>
            <person name="Montmayeur A."/>
            <person name="Murphy C."/>
            <person name="Neiman D."/>
            <person name="Pearson M."/>
            <person name="Priest M."/>
            <person name="Roberts A."/>
            <person name="Saif S."/>
            <person name="Shea T."/>
            <person name="Shenoy N."/>
            <person name="Sisk P."/>
            <person name="Stolte C."/>
            <person name="Sykes S."/>
            <person name="White J."/>
            <person name="Yandava C."/>
            <person name="Wortman J."/>
            <person name="Nusbaum C."/>
            <person name="Birren B."/>
        </authorList>
    </citation>
    <scope>NUCLEOTIDE SEQUENCE</scope>
    <source>
        <strain evidence="3">ERTm2</strain>
    </source>
</reference>
<feature type="region of interest" description="Disordered" evidence="1">
    <location>
        <begin position="156"/>
        <end position="181"/>
    </location>
</feature>
<feature type="transmembrane region" description="Helical" evidence="2">
    <location>
        <begin position="21"/>
        <end position="41"/>
    </location>
</feature>
<protein>
    <submittedName>
        <fullName evidence="3">Uncharacterized protein</fullName>
    </submittedName>
</protein>
<evidence type="ECO:0000256" key="2">
    <source>
        <dbReference type="SAM" id="Phobius"/>
    </source>
</evidence>
<dbReference type="HOGENOM" id="CLU_586725_0_0_1"/>
<keyword evidence="2" id="KW-0472">Membrane</keyword>
<evidence type="ECO:0000256" key="1">
    <source>
        <dbReference type="SAM" id="MobiDB-lite"/>
    </source>
</evidence>
<dbReference type="EMBL" id="JH604637">
    <property type="protein sequence ID" value="EHY65042.1"/>
    <property type="molecule type" value="Genomic_DNA"/>
</dbReference>
<keyword evidence="2" id="KW-0812">Transmembrane</keyword>
<proteinExistence type="predicted"/>
<evidence type="ECO:0000313" key="3">
    <source>
        <dbReference type="EMBL" id="EHY65042.1"/>
    </source>
</evidence>
<feature type="compositionally biased region" description="Low complexity" evidence="1">
    <location>
        <begin position="170"/>
        <end position="181"/>
    </location>
</feature>
<dbReference type="Proteomes" id="UP000005622">
    <property type="component" value="Unassembled WGS sequence"/>
</dbReference>
<organism evidence="3">
    <name type="scientific">Nematocida ausubeli (strain ATCC PRA-371 / ERTm2)</name>
    <name type="common">Nematode killer fungus</name>
    <dbReference type="NCBI Taxonomy" id="1913371"/>
    <lineage>
        <taxon>Eukaryota</taxon>
        <taxon>Fungi</taxon>
        <taxon>Fungi incertae sedis</taxon>
        <taxon>Microsporidia</taxon>
        <taxon>Nematocida</taxon>
    </lineage>
</organism>
<dbReference type="AlphaFoldDB" id="H8ZES7"/>
<accession>H8ZES7</accession>
<gene>
    <name evidence="3" type="ORF">NERG_02098</name>
</gene>
<name>H8ZES7_NEMA1</name>
<keyword evidence="2" id="KW-1133">Transmembrane helix</keyword>
<sequence length="466" mass="53920">MFLDKKIEERIVNRRKRALKSHLFLFAAVMCISRLGMYLAASAPLEETIERQSIENISRTCESSTFKDDQESEDVKKNIHASPCVDGVIYKTEVFMNIDPSSPQSTGTNDKNIKEKCFKAENAKIENLIAAIEASLSEHAERCSGLNNKINIHETAQEENSNEDTANAVESESAQASSGISSEQALSKLQKAADRLYTDKENLLPIVTDEYAKIKLTKKKIFRELKSLYTEYCAYMEQKKEIQKNINDQFKESKYMNKMKECEYKDYEAHLNNLTIVDLSIKELKADIKEIKLAIEIGIQKCTRYKMKNENKEFRCLSHKKFIEYIDTCYTPTMNARNYQCYKTWEFNRQVWIREKIQYLLRKAELKHAVKTKNSEEAVSIAEAAKEMQNQNKKEAKKITDVSEAILQLYILNEQITLNDKLLSHLILNTRRSAAEETMSTEVEQNCAKDRHSPFFFDVEEQETSV</sequence>